<sequence length="443" mass="48970">MRTRLAIKWHGLLEHYFPERRVFLKSDNDTRFIRLRPGTQLIAFTGSSFLVAWAIIATAILLMDSIGSGNFREQAKRDQRTYEARLNDLAGQRDARAEEALAAQNRFNAALEQISVMQSELLSSETRRRELETGIEVIQATLRGTMKDREAARNQLATLQEKVETGGAGTALAANSGGAPIDFVAQALAKTAAERDQIERDAQDALLAADEMASEIALMKEQNDQIFRQLEEAMTVSVAPLDKMFRAAGMPTDRIIEEVRRGYSGQGGPLTPLSFSTRGEEPSPDTRRANRLLNQMDTLNLYRIAAQKAPFATPVKNSFRFTSGFGFRRDPKTGGRRMHNGVDFAASLGTPLYATADGVVTHAGWQSGYGRLVKIQHEFGIETRYAHLARLRVKVGQKVSRGDRIGDMGASGRVTGVHLHYEVRVGGKAVNPMIYIKAANDVF</sequence>
<dbReference type="Proteomes" id="UP000186336">
    <property type="component" value="Chromosome"/>
</dbReference>
<dbReference type="PANTHER" id="PTHR21666">
    <property type="entry name" value="PEPTIDASE-RELATED"/>
    <property type="match status" value="1"/>
</dbReference>
<feature type="transmembrane region" description="Helical" evidence="3">
    <location>
        <begin position="41"/>
        <end position="63"/>
    </location>
</feature>
<evidence type="ECO:0000259" key="4">
    <source>
        <dbReference type="Pfam" id="PF01551"/>
    </source>
</evidence>
<dbReference type="InterPro" id="IPR011055">
    <property type="entry name" value="Dup_hybrid_motif"/>
</dbReference>
<dbReference type="STRING" id="299262.BWR18_05330"/>
<keyword evidence="3" id="KW-1133">Transmembrane helix</keyword>
<feature type="domain" description="M23ase beta-sheet core" evidence="4">
    <location>
        <begin position="337"/>
        <end position="432"/>
    </location>
</feature>
<dbReference type="Gene3D" id="2.70.70.10">
    <property type="entry name" value="Glucose Permease (Domain IIA)"/>
    <property type="match status" value="1"/>
</dbReference>
<dbReference type="AlphaFoldDB" id="A0A1P8N0C7"/>
<evidence type="ECO:0000313" key="7">
    <source>
        <dbReference type="Proteomes" id="UP000186336"/>
    </source>
</evidence>
<name>A0A1P8N0C7_9RHOB</name>
<keyword evidence="3" id="KW-0812">Transmembrane</keyword>
<proteinExistence type="predicted"/>
<dbReference type="EMBL" id="CP019312">
    <property type="protein sequence ID" value="APX13708.1"/>
    <property type="molecule type" value="Genomic_DNA"/>
</dbReference>
<accession>A0A1P8N0C7</accession>
<dbReference type="PANTHER" id="PTHR21666:SF289">
    <property type="entry name" value="L-ALA--D-GLU ENDOPEPTIDASE"/>
    <property type="match status" value="1"/>
</dbReference>
<evidence type="ECO:0000259" key="5">
    <source>
        <dbReference type="Pfam" id="PF19353"/>
    </source>
</evidence>
<dbReference type="OrthoDB" id="9805070at2"/>
<organism evidence="6 7">
    <name type="scientific">Tateyamaria omphalii</name>
    <dbReference type="NCBI Taxonomy" id="299262"/>
    <lineage>
        <taxon>Bacteria</taxon>
        <taxon>Pseudomonadati</taxon>
        <taxon>Pseudomonadota</taxon>
        <taxon>Alphaproteobacteria</taxon>
        <taxon>Rhodobacterales</taxon>
        <taxon>Roseobacteraceae</taxon>
        <taxon>Tateyamaria</taxon>
    </lineage>
</organism>
<dbReference type="InterPro" id="IPR050570">
    <property type="entry name" value="Cell_wall_metabolism_enzyme"/>
</dbReference>
<dbReference type="GO" id="GO:0004222">
    <property type="term" value="F:metalloendopeptidase activity"/>
    <property type="evidence" value="ECO:0007669"/>
    <property type="project" value="TreeGrafter"/>
</dbReference>
<keyword evidence="1" id="KW-0732">Signal</keyword>
<dbReference type="InterPro" id="IPR016047">
    <property type="entry name" value="M23ase_b-sheet_dom"/>
</dbReference>
<protein>
    <submittedName>
        <fullName evidence="6">Peptidase M23</fullName>
    </submittedName>
</protein>
<feature type="domain" description="DUF5930" evidence="5">
    <location>
        <begin position="1"/>
        <end position="320"/>
    </location>
</feature>
<keyword evidence="7" id="KW-1185">Reference proteome</keyword>
<evidence type="ECO:0000313" key="6">
    <source>
        <dbReference type="EMBL" id="APX13708.1"/>
    </source>
</evidence>
<evidence type="ECO:0000256" key="1">
    <source>
        <dbReference type="ARBA" id="ARBA00022729"/>
    </source>
</evidence>
<dbReference type="InterPro" id="IPR045974">
    <property type="entry name" value="DUF5930"/>
</dbReference>
<feature type="region of interest" description="Disordered" evidence="2">
    <location>
        <begin position="261"/>
        <end position="286"/>
    </location>
</feature>
<dbReference type="CDD" id="cd12797">
    <property type="entry name" value="M23_peptidase"/>
    <property type="match status" value="1"/>
</dbReference>
<dbReference type="Pfam" id="PF19353">
    <property type="entry name" value="DUF5930"/>
    <property type="match status" value="1"/>
</dbReference>
<evidence type="ECO:0000256" key="2">
    <source>
        <dbReference type="SAM" id="MobiDB-lite"/>
    </source>
</evidence>
<dbReference type="Pfam" id="PF01551">
    <property type="entry name" value="Peptidase_M23"/>
    <property type="match status" value="1"/>
</dbReference>
<dbReference type="FunFam" id="2.70.70.10:FF:000006">
    <property type="entry name" value="M23 family peptidase"/>
    <property type="match status" value="1"/>
</dbReference>
<dbReference type="KEGG" id="tom:BWR18_05330"/>
<gene>
    <name evidence="6" type="ORF">BWR18_05330</name>
</gene>
<dbReference type="SUPFAM" id="SSF51261">
    <property type="entry name" value="Duplicated hybrid motif"/>
    <property type="match status" value="1"/>
</dbReference>
<reference evidence="6 7" key="1">
    <citation type="submission" date="2017-01" db="EMBL/GenBank/DDBJ databases">
        <title>Complete genome of Tateyamaria omphalii DOK1-4 isolated from seawater in Dokdo.</title>
        <authorList>
            <person name="Kim J.H."/>
            <person name="Chi W.-J."/>
        </authorList>
    </citation>
    <scope>NUCLEOTIDE SEQUENCE [LARGE SCALE GENOMIC DNA]</scope>
    <source>
        <strain evidence="6 7">DOK1-4</strain>
    </source>
</reference>
<keyword evidence="3" id="KW-0472">Membrane</keyword>
<dbReference type="RefSeq" id="WP_076630139.1">
    <property type="nucleotide sequence ID" value="NZ_CP019312.1"/>
</dbReference>
<evidence type="ECO:0000256" key="3">
    <source>
        <dbReference type="SAM" id="Phobius"/>
    </source>
</evidence>